<gene>
    <name evidence="4" type="ORF">GS617_08980</name>
    <name evidence="5" type="ORF">GS634_18185</name>
</gene>
<dbReference type="GO" id="GO:0043190">
    <property type="term" value="C:ATP-binding cassette (ABC) transporter complex"/>
    <property type="evidence" value="ECO:0007669"/>
    <property type="project" value="InterPro"/>
</dbReference>
<dbReference type="InterPro" id="IPR002645">
    <property type="entry name" value="STAS_dom"/>
</dbReference>
<evidence type="ECO:0000313" key="4">
    <source>
        <dbReference type="EMBL" id="NOD30398.1"/>
    </source>
</evidence>
<dbReference type="EMBL" id="WVRA01000008">
    <property type="protein sequence ID" value="NOE20058.1"/>
    <property type="molecule type" value="Genomic_DNA"/>
</dbReference>
<proteinExistence type="inferred from homology"/>
<dbReference type="Proteomes" id="UP000599383">
    <property type="component" value="Unassembled WGS sequence"/>
</dbReference>
<dbReference type="AlphaFoldDB" id="A0AA90YZ78"/>
<reference evidence="5 7" key="1">
    <citation type="submission" date="2019-12" db="EMBL/GenBank/DDBJ databases">
        <title>Ruegeria JWLKs population differentiation of coral mucus and skeleton niches.</title>
        <authorList>
            <person name="Luo D."/>
        </authorList>
    </citation>
    <scope>NUCLEOTIDE SEQUENCE</scope>
    <source>
        <strain evidence="5">HKCCD6181</strain>
        <strain evidence="4 7">HKCCD6238</strain>
    </source>
</reference>
<organism evidence="5 6">
    <name type="scientific">Ruegeria atlantica</name>
    <dbReference type="NCBI Taxonomy" id="81569"/>
    <lineage>
        <taxon>Bacteria</taxon>
        <taxon>Pseudomonadati</taxon>
        <taxon>Pseudomonadota</taxon>
        <taxon>Alphaproteobacteria</taxon>
        <taxon>Rhodobacterales</taxon>
        <taxon>Roseobacteraceae</taxon>
        <taxon>Ruegeria</taxon>
    </lineage>
</organism>
<dbReference type="InterPro" id="IPR036513">
    <property type="entry name" value="STAS_dom_sf"/>
</dbReference>
<feature type="domain" description="STAS" evidence="3">
    <location>
        <begin position="17"/>
        <end position="97"/>
    </location>
</feature>
<feature type="transmembrane region" description="Helical" evidence="2">
    <location>
        <begin position="168"/>
        <end position="186"/>
    </location>
</feature>
<feature type="transmembrane region" description="Helical" evidence="2">
    <location>
        <begin position="351"/>
        <end position="369"/>
    </location>
</feature>
<evidence type="ECO:0000259" key="3">
    <source>
        <dbReference type="PROSITE" id="PS50801"/>
    </source>
</evidence>
<dbReference type="PANTHER" id="PTHR30188:SF3">
    <property type="entry name" value="ABC TRANSPORTER PERMEASE"/>
    <property type="match status" value="1"/>
</dbReference>
<dbReference type="EMBL" id="WVQY01000002">
    <property type="protein sequence ID" value="NOD30398.1"/>
    <property type="molecule type" value="Genomic_DNA"/>
</dbReference>
<dbReference type="Proteomes" id="UP000597886">
    <property type="component" value="Unassembled WGS sequence"/>
</dbReference>
<dbReference type="GO" id="GO:0005548">
    <property type="term" value="F:phospholipid transporter activity"/>
    <property type="evidence" value="ECO:0007669"/>
    <property type="project" value="TreeGrafter"/>
</dbReference>
<dbReference type="InterPro" id="IPR058548">
    <property type="entry name" value="MlaB-like_STAS"/>
</dbReference>
<keyword evidence="2" id="KW-1133">Transmembrane helix</keyword>
<sequence>MTQPTITSERDASGNQVRISGELLTQSLQTVERDFAAVQPCGGKVVFDLSGIEALDTGGAWLVADLGRRFTSIGATLEFQGVKPAHATLIDTVTRSIPDKPGKLEEPRGFLDWVAHVGQGTFGAWKDTLSILEFLGLTLHRLFRTLVMPWRLRKAALVTHMEETGVKALPIVALMGFLIGVVLAFQGATQLKQFGAEIFVVELISISILRELGILLTAIIVAGRSGSAFTASIGSMKVQEEIDAMRTLGLDPIEVLVIPRVLALLIMLPILGFVADMAGLFGGALMSWIDLGVSPGMFVTRLKENTDVWQLAVGLIKAPFFALVIGVIACWQALQVKGSAQSVGQRTTASVVQSIFMVIAIDALFSIFFSEIGI</sequence>
<feature type="transmembrane region" description="Helical" evidence="2">
    <location>
        <begin position="198"/>
        <end position="222"/>
    </location>
</feature>
<keyword evidence="2" id="KW-0812">Transmembrane</keyword>
<keyword evidence="2" id="KW-1003">Cell membrane</keyword>
<evidence type="ECO:0000256" key="2">
    <source>
        <dbReference type="RuleBase" id="RU362044"/>
    </source>
</evidence>
<evidence type="ECO:0000313" key="5">
    <source>
        <dbReference type="EMBL" id="NOE20058.1"/>
    </source>
</evidence>
<feature type="transmembrane region" description="Helical" evidence="2">
    <location>
        <begin position="261"/>
        <end position="289"/>
    </location>
</feature>
<evidence type="ECO:0000313" key="6">
    <source>
        <dbReference type="Proteomes" id="UP000597886"/>
    </source>
</evidence>
<dbReference type="Pfam" id="PF02405">
    <property type="entry name" value="MlaE"/>
    <property type="match status" value="1"/>
</dbReference>
<dbReference type="NCBIfam" id="TIGR00056">
    <property type="entry name" value="MlaE family lipid ABC transporter permease subunit"/>
    <property type="match status" value="1"/>
</dbReference>
<comment type="function">
    <text evidence="1">Could be part of an ABC transporter complex.</text>
</comment>
<comment type="caution">
    <text evidence="5">The sequence shown here is derived from an EMBL/GenBank/DDBJ whole genome shotgun (WGS) entry which is preliminary data.</text>
</comment>
<evidence type="ECO:0000313" key="7">
    <source>
        <dbReference type="Proteomes" id="UP000599383"/>
    </source>
</evidence>
<dbReference type="InterPro" id="IPR003453">
    <property type="entry name" value="ABC_MlaE_roteobac"/>
</dbReference>
<keyword evidence="2" id="KW-0997">Cell inner membrane</keyword>
<comment type="similarity">
    <text evidence="2">Belongs to the MlaE permease family.</text>
</comment>
<comment type="subcellular location">
    <subcellularLocation>
        <location evidence="2">Cell inner membrane</location>
        <topology evidence="2">Multi-pass membrane protein</topology>
    </subcellularLocation>
</comment>
<dbReference type="InterPro" id="IPR030802">
    <property type="entry name" value="Permease_MalE"/>
</dbReference>
<feature type="transmembrane region" description="Helical" evidence="2">
    <location>
        <begin position="309"/>
        <end position="331"/>
    </location>
</feature>
<dbReference type="Gene3D" id="3.30.750.24">
    <property type="entry name" value="STAS domain"/>
    <property type="match status" value="1"/>
</dbReference>
<dbReference type="SUPFAM" id="SSF52091">
    <property type="entry name" value="SpoIIaa-like"/>
    <property type="match status" value="1"/>
</dbReference>
<keyword evidence="7" id="KW-1185">Reference proteome</keyword>
<dbReference type="RefSeq" id="WP_171331473.1">
    <property type="nucleotide sequence ID" value="NZ_WVQY01000002.1"/>
</dbReference>
<accession>A0AA90YZ78</accession>
<dbReference type="PROSITE" id="PS50801">
    <property type="entry name" value="STAS"/>
    <property type="match status" value="1"/>
</dbReference>
<name>A0AA90YZ78_9RHOB</name>
<dbReference type="Pfam" id="PF13466">
    <property type="entry name" value="STAS_2"/>
    <property type="match status" value="1"/>
</dbReference>
<protein>
    <submittedName>
        <fullName evidence="5">MlaE family lipid ABC transporter permease subunit</fullName>
    </submittedName>
</protein>
<evidence type="ECO:0000256" key="1">
    <source>
        <dbReference type="ARBA" id="ARBA00003787"/>
    </source>
</evidence>
<dbReference type="PANTHER" id="PTHR30188">
    <property type="entry name" value="ABC TRANSPORTER PERMEASE PROTEIN-RELATED"/>
    <property type="match status" value="1"/>
</dbReference>
<keyword evidence="2" id="KW-0472">Membrane</keyword>